<accession>K4RGA6</accession>
<evidence type="ECO:0000313" key="3">
    <source>
        <dbReference type="Proteomes" id="UP000008043"/>
    </source>
</evidence>
<keyword evidence="2" id="KW-0614">Plasmid</keyword>
<geneLocation type="plasmid" evidence="2 3">
    <name>pSDA1</name>
</geneLocation>
<evidence type="ECO:0000313" key="2">
    <source>
        <dbReference type="EMBL" id="CCK32958.1"/>
    </source>
</evidence>
<dbReference type="AlphaFoldDB" id="K4RGA6"/>
<proteinExistence type="predicted"/>
<evidence type="ECO:0000256" key="1">
    <source>
        <dbReference type="SAM" id="MobiDB-lite"/>
    </source>
</evidence>
<dbReference type="EMBL" id="HE971710">
    <property type="protein sequence ID" value="CCK32958.1"/>
    <property type="molecule type" value="Genomic_DNA"/>
</dbReference>
<keyword evidence="3" id="KW-1185">Reference proteome</keyword>
<name>K4RGA6_STRDJ</name>
<sequence>MPQRGHHRAPREDRRQHGHDHHLLACHVTFPERYERLERLLRGGADAPAEELHDSMLRRAHTTQRDHEIAEQ</sequence>
<dbReference type="KEGG" id="sdv:BN159_p85"/>
<feature type="region of interest" description="Disordered" evidence="1">
    <location>
        <begin position="1"/>
        <end position="21"/>
    </location>
</feature>
<dbReference type="HOGENOM" id="CLU_2720486_0_0_11"/>
<dbReference type="Proteomes" id="UP000008043">
    <property type="component" value="Plasmid pSDA1"/>
</dbReference>
<protein>
    <submittedName>
        <fullName evidence="2">Uncharacterized protein</fullName>
    </submittedName>
</protein>
<reference evidence="2 3" key="1">
    <citation type="journal article" date="2012" name="J. Bacteriol.">
        <title>Genome sequence of the bacterium Streptomyces davawensis JCM 4913 and heterologous production of the unique antibiotic roseoflavin.</title>
        <authorList>
            <person name="Jankowitsch F."/>
            <person name="Schwarz J."/>
            <person name="Ruckert C."/>
            <person name="Gust B."/>
            <person name="Szczepanowski R."/>
            <person name="Blom J."/>
            <person name="Pelzer S."/>
            <person name="Kalinowski J."/>
            <person name="Mack M."/>
        </authorList>
    </citation>
    <scope>NUCLEOTIDE SEQUENCE [LARGE SCALE GENOMIC DNA]</scope>
    <source>
        <strain evidence="3">DSM 101723 / JCM 4913 / KCC S-0913 / 768</strain>
        <plasmid evidence="2 3">pSDA1</plasmid>
    </source>
</reference>
<gene>
    <name evidence="2" type="ORF">BN159_p85</name>
</gene>
<organism evidence="3">
    <name type="scientific">Streptomyces davaonensis (strain DSM 101723 / JCM 4913 / KCC S-0913 / 768)</name>
    <dbReference type="NCBI Taxonomy" id="1214101"/>
    <lineage>
        <taxon>Bacteria</taxon>
        <taxon>Bacillati</taxon>
        <taxon>Actinomycetota</taxon>
        <taxon>Actinomycetes</taxon>
        <taxon>Kitasatosporales</taxon>
        <taxon>Streptomycetaceae</taxon>
        <taxon>Streptomyces</taxon>
    </lineage>
</organism>